<proteinExistence type="predicted"/>
<keyword evidence="2" id="KW-1185">Reference proteome</keyword>
<dbReference type="PANTHER" id="PTHR34675">
    <property type="entry name" value="PROTEIN TRIGALACTOSYLDIACYLGLYCEROL 2, CHLOROPLASTIC"/>
    <property type="match status" value="1"/>
</dbReference>
<dbReference type="GO" id="GO:0005543">
    <property type="term" value="F:phospholipid binding"/>
    <property type="evidence" value="ECO:0007669"/>
    <property type="project" value="TreeGrafter"/>
</dbReference>
<dbReference type="PANTHER" id="PTHR34675:SF1">
    <property type="entry name" value="PROTEIN TRIGALACTOSYLDIACYLGLYCEROL 2, CHLOROPLASTIC"/>
    <property type="match status" value="1"/>
</dbReference>
<dbReference type="Proteomes" id="UP001231189">
    <property type="component" value="Unassembled WGS sequence"/>
</dbReference>
<reference evidence="1" key="1">
    <citation type="submission" date="2023-07" db="EMBL/GenBank/DDBJ databases">
        <title>A chromosome-level genome assembly of Lolium multiflorum.</title>
        <authorList>
            <person name="Chen Y."/>
            <person name="Copetti D."/>
            <person name="Kolliker R."/>
            <person name="Studer B."/>
        </authorList>
    </citation>
    <scope>NUCLEOTIDE SEQUENCE</scope>
    <source>
        <strain evidence="1">02402/16</strain>
        <tissue evidence="1">Leaf</tissue>
    </source>
</reference>
<name>A0AAD8TUR8_LOLMU</name>
<comment type="caution">
    <text evidence="1">The sequence shown here is derived from an EMBL/GenBank/DDBJ whole genome shotgun (WGS) entry which is preliminary data.</text>
</comment>
<gene>
    <name evidence="1" type="ORF">QYE76_009285</name>
</gene>
<sequence>MVVYITNRQFLPGPTEGIDEQSNNSRYCEYCHKHRKNILFFVMMRAMAFHFSVLNSSKTDAECFKEGLILCDKERMKGPQGVSLDVLVGILPCLEKEMEAIVLHKTFKLAEKVASIMEEPEPFLSRVYSSVQFFCNI</sequence>
<evidence type="ECO:0000313" key="2">
    <source>
        <dbReference type="Proteomes" id="UP001231189"/>
    </source>
</evidence>
<evidence type="ECO:0000313" key="1">
    <source>
        <dbReference type="EMBL" id="KAK1692588.1"/>
    </source>
</evidence>
<dbReference type="GO" id="GO:0005319">
    <property type="term" value="F:lipid transporter activity"/>
    <property type="evidence" value="ECO:0007669"/>
    <property type="project" value="TreeGrafter"/>
</dbReference>
<dbReference type="AlphaFoldDB" id="A0AAD8TUR8"/>
<organism evidence="1 2">
    <name type="scientific">Lolium multiflorum</name>
    <name type="common">Italian ryegrass</name>
    <name type="synonym">Lolium perenne subsp. multiflorum</name>
    <dbReference type="NCBI Taxonomy" id="4521"/>
    <lineage>
        <taxon>Eukaryota</taxon>
        <taxon>Viridiplantae</taxon>
        <taxon>Streptophyta</taxon>
        <taxon>Embryophyta</taxon>
        <taxon>Tracheophyta</taxon>
        <taxon>Spermatophyta</taxon>
        <taxon>Magnoliopsida</taxon>
        <taxon>Liliopsida</taxon>
        <taxon>Poales</taxon>
        <taxon>Poaceae</taxon>
        <taxon>BOP clade</taxon>
        <taxon>Pooideae</taxon>
        <taxon>Poodae</taxon>
        <taxon>Poeae</taxon>
        <taxon>Poeae Chloroplast Group 2 (Poeae type)</taxon>
        <taxon>Loliodinae</taxon>
        <taxon>Loliinae</taxon>
        <taxon>Lolium</taxon>
    </lineage>
</organism>
<protein>
    <submittedName>
        <fullName evidence="1">Uncharacterized protein</fullName>
    </submittedName>
</protein>
<dbReference type="EMBL" id="JAUUTY010000001">
    <property type="protein sequence ID" value="KAK1692588.1"/>
    <property type="molecule type" value="Genomic_DNA"/>
</dbReference>
<dbReference type="InterPro" id="IPR039342">
    <property type="entry name" value="TGD2-like"/>
</dbReference>
<dbReference type="GO" id="GO:0009706">
    <property type="term" value="C:chloroplast inner membrane"/>
    <property type="evidence" value="ECO:0007669"/>
    <property type="project" value="TreeGrafter"/>
</dbReference>
<accession>A0AAD8TUR8</accession>